<evidence type="ECO:0000313" key="2">
    <source>
        <dbReference type="EMBL" id="XAY07152.1"/>
    </source>
</evidence>
<name>A0AAU7AZK2_9ACTN</name>
<feature type="transmembrane region" description="Helical" evidence="1">
    <location>
        <begin position="55"/>
        <end position="75"/>
    </location>
</feature>
<feature type="transmembrane region" description="Helical" evidence="1">
    <location>
        <begin position="87"/>
        <end position="104"/>
    </location>
</feature>
<accession>A0AAU7AZK2</accession>
<dbReference type="AlphaFoldDB" id="A0AAU7AZK2"/>
<evidence type="ECO:0000256" key="1">
    <source>
        <dbReference type="SAM" id="Phobius"/>
    </source>
</evidence>
<keyword evidence="1" id="KW-0812">Transmembrane</keyword>
<organism evidence="2">
    <name type="scientific">Paraconexibacter sp. AEG42_29</name>
    <dbReference type="NCBI Taxonomy" id="2997339"/>
    <lineage>
        <taxon>Bacteria</taxon>
        <taxon>Bacillati</taxon>
        <taxon>Actinomycetota</taxon>
        <taxon>Thermoleophilia</taxon>
        <taxon>Solirubrobacterales</taxon>
        <taxon>Paraconexibacteraceae</taxon>
        <taxon>Paraconexibacter</taxon>
    </lineage>
</organism>
<gene>
    <name evidence="2" type="ORF">DSM112329_04032</name>
</gene>
<dbReference type="KEGG" id="parq:DSM112329_04032"/>
<sequence>MDTSKLSRGELIAVAGGGLLLIGVFLKWYASVSPNAEIGGVMGVGTYSCWDVHSIMRILLVLAAVAPIVLAYVILRDHQLSWPRGEATAVIAIIAIGLIFYNGVVDRPGDPSGEIELRLGWYISFVGALAMLAGSVMRQQQSEIRRNPPGVM</sequence>
<keyword evidence="1" id="KW-0472">Membrane</keyword>
<evidence type="ECO:0008006" key="3">
    <source>
        <dbReference type="Google" id="ProtNLM"/>
    </source>
</evidence>
<proteinExistence type="predicted"/>
<dbReference type="EMBL" id="CP114014">
    <property type="protein sequence ID" value="XAY07152.1"/>
    <property type="molecule type" value="Genomic_DNA"/>
</dbReference>
<reference evidence="2" key="1">
    <citation type="submission" date="2022-12" db="EMBL/GenBank/DDBJ databases">
        <title>Paraconexibacter alkalitolerans sp. nov. and Baekduia alba sp. nov., isolated from soil and emended description of the genera Paraconexibacter (Chun et al., 2020) and Baekduia (An et al., 2020).</title>
        <authorList>
            <person name="Vieira S."/>
            <person name="Huber K.J."/>
            <person name="Geppert A."/>
            <person name="Wolf J."/>
            <person name="Neumann-Schaal M."/>
            <person name="Muesken M."/>
            <person name="Overmann J."/>
        </authorList>
    </citation>
    <scope>NUCLEOTIDE SEQUENCE</scope>
    <source>
        <strain evidence="2">AEG42_29</strain>
    </source>
</reference>
<keyword evidence="1" id="KW-1133">Transmembrane helix</keyword>
<protein>
    <recommendedName>
        <fullName evidence="3">DUF4293 family protein</fullName>
    </recommendedName>
</protein>
<dbReference type="RefSeq" id="WP_354698358.1">
    <property type="nucleotide sequence ID" value="NZ_CP114014.1"/>
</dbReference>
<feature type="transmembrane region" description="Helical" evidence="1">
    <location>
        <begin position="119"/>
        <end position="137"/>
    </location>
</feature>
<feature type="transmembrane region" description="Helical" evidence="1">
    <location>
        <begin position="12"/>
        <end position="30"/>
    </location>
</feature>